<organism evidence="8 9">
    <name type="scientific">Liquorilactobacillus capillatus DSM 19910</name>
    <dbReference type="NCBI Taxonomy" id="1423731"/>
    <lineage>
        <taxon>Bacteria</taxon>
        <taxon>Bacillati</taxon>
        <taxon>Bacillota</taxon>
        <taxon>Bacilli</taxon>
        <taxon>Lactobacillales</taxon>
        <taxon>Lactobacillaceae</taxon>
        <taxon>Liquorilactobacillus</taxon>
    </lineage>
</organism>
<evidence type="ECO:0000256" key="3">
    <source>
        <dbReference type="ARBA" id="ARBA00022559"/>
    </source>
</evidence>
<dbReference type="InterPro" id="IPR029759">
    <property type="entry name" value="GPX_AS"/>
</dbReference>
<dbReference type="PIRSF" id="PIRSF000303">
    <property type="entry name" value="Glutathion_perox"/>
    <property type="match status" value="1"/>
</dbReference>
<reference evidence="8 9" key="1">
    <citation type="journal article" date="2015" name="Genome Announc.">
        <title>Expanding the biotechnology potential of lactobacilli through comparative genomics of 213 strains and associated genera.</title>
        <authorList>
            <person name="Sun Z."/>
            <person name="Harris H.M."/>
            <person name="McCann A."/>
            <person name="Guo C."/>
            <person name="Argimon S."/>
            <person name="Zhang W."/>
            <person name="Yang X."/>
            <person name="Jeffery I.B."/>
            <person name="Cooney J.C."/>
            <person name="Kagawa T.F."/>
            <person name="Liu W."/>
            <person name="Song Y."/>
            <person name="Salvetti E."/>
            <person name="Wrobel A."/>
            <person name="Rasinkangas P."/>
            <person name="Parkhill J."/>
            <person name="Rea M.C."/>
            <person name="O'Sullivan O."/>
            <person name="Ritari J."/>
            <person name="Douillard F.P."/>
            <person name="Paul Ross R."/>
            <person name="Yang R."/>
            <person name="Briner A.E."/>
            <person name="Felis G.E."/>
            <person name="de Vos W.M."/>
            <person name="Barrangou R."/>
            <person name="Klaenhammer T.R."/>
            <person name="Caufield P.W."/>
            <person name="Cui Y."/>
            <person name="Zhang H."/>
            <person name="O'Toole P.W."/>
        </authorList>
    </citation>
    <scope>NUCLEOTIDE SEQUENCE [LARGE SCALE GENOMIC DNA]</scope>
    <source>
        <strain evidence="8 9">DSM 19910</strain>
    </source>
</reference>
<keyword evidence="4 7" id="KW-0560">Oxidoreductase</keyword>
<dbReference type="SUPFAM" id="SSF52833">
    <property type="entry name" value="Thioredoxin-like"/>
    <property type="match status" value="1"/>
</dbReference>
<comment type="catalytic activity">
    <reaction evidence="1">
        <text>2 glutathione + H2O2 = glutathione disulfide + 2 H2O</text>
        <dbReference type="Rhea" id="RHEA:16833"/>
        <dbReference type="ChEBI" id="CHEBI:15377"/>
        <dbReference type="ChEBI" id="CHEBI:16240"/>
        <dbReference type="ChEBI" id="CHEBI:57925"/>
        <dbReference type="ChEBI" id="CHEBI:58297"/>
        <dbReference type="EC" id="1.11.1.9"/>
    </reaction>
</comment>
<dbReference type="InterPro" id="IPR029760">
    <property type="entry name" value="GPX_CS"/>
</dbReference>
<dbReference type="AlphaFoldDB" id="A0A0R1M8K7"/>
<feature type="active site" evidence="6">
    <location>
        <position position="35"/>
    </location>
</feature>
<evidence type="ECO:0000256" key="5">
    <source>
        <dbReference type="ARBA" id="ARBA00069346"/>
    </source>
</evidence>
<dbReference type="STRING" id="1423731.FC81_GL001424"/>
<evidence type="ECO:0000256" key="7">
    <source>
        <dbReference type="RuleBase" id="RU000499"/>
    </source>
</evidence>
<dbReference type="PROSITE" id="PS00763">
    <property type="entry name" value="GLUTATHIONE_PEROXID_2"/>
    <property type="match status" value="1"/>
</dbReference>
<name>A0A0R1M8K7_9LACO</name>
<keyword evidence="3 7" id="KW-0575">Peroxidase</keyword>
<sequence>MSIYNFEVTLENGESYRLERYQGHPLLIVNTATKCGLAPQFKKLEQLYQTYQDKGLVVLGFPSNQFHQELADSHEAAVACQTTYGVTFPMHQINDVNGSKALPLFKYLTTQESGIVNKAIKWNFTKFLIDKHGEVIKRYAPTTDPLKIAPALDQLFQ</sequence>
<dbReference type="PRINTS" id="PR01011">
    <property type="entry name" value="GLUTPROXDASE"/>
</dbReference>
<evidence type="ECO:0000256" key="1">
    <source>
        <dbReference type="ARBA" id="ARBA00000217"/>
    </source>
</evidence>
<comment type="similarity">
    <text evidence="2 7">Belongs to the glutathione peroxidase family.</text>
</comment>
<dbReference type="OrthoDB" id="9789406at2"/>
<proteinExistence type="inferred from homology"/>
<dbReference type="PROSITE" id="PS00460">
    <property type="entry name" value="GLUTATHIONE_PEROXID_1"/>
    <property type="match status" value="1"/>
</dbReference>
<dbReference type="InterPro" id="IPR036249">
    <property type="entry name" value="Thioredoxin-like_sf"/>
</dbReference>
<dbReference type="EMBL" id="AZEF01000027">
    <property type="protein sequence ID" value="KRL01282.1"/>
    <property type="molecule type" value="Genomic_DNA"/>
</dbReference>
<dbReference type="PATRIC" id="fig|1423731.3.peg.1463"/>
<dbReference type="GO" id="GO:0034599">
    <property type="term" value="P:cellular response to oxidative stress"/>
    <property type="evidence" value="ECO:0007669"/>
    <property type="project" value="TreeGrafter"/>
</dbReference>
<dbReference type="PANTHER" id="PTHR11592:SF78">
    <property type="entry name" value="GLUTATHIONE PEROXIDASE"/>
    <property type="match status" value="1"/>
</dbReference>
<dbReference type="RefSeq" id="WP_057744604.1">
    <property type="nucleotide sequence ID" value="NZ_AZEF01000027.1"/>
</dbReference>
<dbReference type="Proteomes" id="UP000051621">
    <property type="component" value="Unassembled WGS sequence"/>
</dbReference>
<dbReference type="CDD" id="cd00340">
    <property type="entry name" value="GSH_Peroxidase"/>
    <property type="match status" value="1"/>
</dbReference>
<dbReference type="Gene3D" id="3.40.30.10">
    <property type="entry name" value="Glutaredoxin"/>
    <property type="match status" value="1"/>
</dbReference>
<dbReference type="InterPro" id="IPR000889">
    <property type="entry name" value="Glutathione_peroxidase"/>
</dbReference>
<gene>
    <name evidence="8" type="ORF">FC81_GL001424</name>
</gene>
<dbReference type="FunFam" id="3.40.30.10:FF:000010">
    <property type="entry name" value="Glutathione peroxidase"/>
    <property type="match status" value="1"/>
</dbReference>
<protein>
    <recommendedName>
        <fullName evidence="5 7">Glutathione peroxidase</fullName>
    </recommendedName>
</protein>
<evidence type="ECO:0000256" key="2">
    <source>
        <dbReference type="ARBA" id="ARBA00006926"/>
    </source>
</evidence>
<evidence type="ECO:0000256" key="4">
    <source>
        <dbReference type="ARBA" id="ARBA00023002"/>
    </source>
</evidence>
<dbReference type="Pfam" id="PF00255">
    <property type="entry name" value="GSHPx"/>
    <property type="match status" value="1"/>
</dbReference>
<accession>A0A0R1M8K7</accession>
<comment type="caution">
    <text evidence="8">The sequence shown here is derived from an EMBL/GenBank/DDBJ whole genome shotgun (WGS) entry which is preliminary data.</text>
</comment>
<dbReference type="PANTHER" id="PTHR11592">
    <property type="entry name" value="GLUTATHIONE PEROXIDASE"/>
    <property type="match status" value="1"/>
</dbReference>
<keyword evidence="9" id="KW-1185">Reference proteome</keyword>
<dbReference type="GO" id="GO:0004602">
    <property type="term" value="F:glutathione peroxidase activity"/>
    <property type="evidence" value="ECO:0007669"/>
    <property type="project" value="UniProtKB-EC"/>
</dbReference>
<evidence type="ECO:0000313" key="9">
    <source>
        <dbReference type="Proteomes" id="UP000051621"/>
    </source>
</evidence>
<dbReference type="PROSITE" id="PS51355">
    <property type="entry name" value="GLUTATHIONE_PEROXID_3"/>
    <property type="match status" value="1"/>
</dbReference>
<evidence type="ECO:0000313" key="8">
    <source>
        <dbReference type="EMBL" id="KRL01282.1"/>
    </source>
</evidence>
<evidence type="ECO:0000256" key="6">
    <source>
        <dbReference type="PIRSR" id="PIRSR000303-1"/>
    </source>
</evidence>